<dbReference type="InterPro" id="IPR043736">
    <property type="entry name" value="DUF5681"/>
</dbReference>
<feature type="region of interest" description="Disordered" evidence="1">
    <location>
        <begin position="1"/>
        <end position="27"/>
    </location>
</feature>
<evidence type="ECO:0000313" key="4">
    <source>
        <dbReference type="Proteomes" id="UP000239706"/>
    </source>
</evidence>
<evidence type="ECO:0000256" key="1">
    <source>
        <dbReference type="SAM" id="MobiDB-lite"/>
    </source>
</evidence>
<evidence type="ECO:0000259" key="2">
    <source>
        <dbReference type="Pfam" id="PF18932"/>
    </source>
</evidence>
<reference evidence="3 4" key="1">
    <citation type="submission" date="2018-03" db="EMBL/GenBank/DDBJ databases">
        <title>Genome sequence of Clostridium liquoris DSM 100320.</title>
        <authorList>
            <person name="Poehlein A."/>
            <person name="Daniel R."/>
        </authorList>
    </citation>
    <scope>NUCLEOTIDE SEQUENCE [LARGE SCALE GENOMIC DNA]</scope>
    <source>
        <strain evidence="3 4">DSM 100320</strain>
    </source>
</reference>
<protein>
    <recommendedName>
        <fullName evidence="2">DUF5681 domain-containing protein</fullName>
    </recommendedName>
</protein>
<comment type="caution">
    <text evidence="3">The sequence shown here is derived from an EMBL/GenBank/DDBJ whole genome shotgun (WGS) entry which is preliminary data.</text>
</comment>
<feature type="compositionally biased region" description="Acidic residues" evidence="1">
    <location>
        <begin position="109"/>
        <end position="119"/>
    </location>
</feature>
<accession>A0A2T0B7K3</accession>
<organism evidence="3 4">
    <name type="scientific">Clostridium liquoris</name>
    <dbReference type="NCBI Taxonomy" id="1289519"/>
    <lineage>
        <taxon>Bacteria</taxon>
        <taxon>Bacillati</taxon>
        <taxon>Bacillota</taxon>
        <taxon>Clostridia</taxon>
        <taxon>Eubacteriales</taxon>
        <taxon>Clostridiaceae</taxon>
        <taxon>Clostridium</taxon>
    </lineage>
</organism>
<feature type="domain" description="DUF5681" evidence="2">
    <location>
        <begin position="3"/>
        <end position="28"/>
    </location>
</feature>
<dbReference type="OrthoDB" id="2086138at2"/>
<dbReference type="RefSeq" id="WP_106062776.1">
    <property type="nucleotide sequence ID" value="NZ_PVXO01000012.1"/>
</dbReference>
<dbReference type="Proteomes" id="UP000239706">
    <property type="component" value="Unassembled WGS sequence"/>
</dbReference>
<evidence type="ECO:0000313" key="3">
    <source>
        <dbReference type="EMBL" id="PRR79870.1"/>
    </source>
</evidence>
<proteinExistence type="predicted"/>
<keyword evidence="4" id="KW-1185">Reference proteome</keyword>
<sequence length="119" mass="13632">MAFKKGVSGNPAGRPKQTQQQKDEREHFKRLLKSSTASALESIIAISQDRYNKDRFNACKFIIEKAYGANTAFLLDGTEDTSPIVIEVVPRRTEDDDDEWDEVMKASPDDDLEDYEWEE</sequence>
<dbReference type="AlphaFoldDB" id="A0A2T0B7K3"/>
<feature type="region of interest" description="Disordered" evidence="1">
    <location>
        <begin position="92"/>
        <end position="119"/>
    </location>
</feature>
<dbReference type="EMBL" id="PVXO01000012">
    <property type="protein sequence ID" value="PRR79870.1"/>
    <property type="molecule type" value="Genomic_DNA"/>
</dbReference>
<name>A0A2T0B7K3_9CLOT</name>
<dbReference type="Pfam" id="PF18932">
    <property type="entry name" value="DUF5681"/>
    <property type="match status" value="1"/>
</dbReference>
<gene>
    <name evidence="3" type="ORF">CLLI_06030</name>
</gene>